<comment type="caution">
    <text evidence="1">The sequence shown here is derived from an EMBL/GenBank/DDBJ whole genome shotgun (WGS) entry which is preliminary data.</text>
</comment>
<reference evidence="1" key="1">
    <citation type="journal article" date="2020" name="New Phytol.">
        <title>Comparative genomics reveals dynamic genome evolution in host specialist ectomycorrhizal fungi.</title>
        <authorList>
            <person name="Lofgren L.A."/>
            <person name="Nguyen N.H."/>
            <person name="Vilgalys R."/>
            <person name="Ruytinx J."/>
            <person name="Liao H.L."/>
            <person name="Branco S."/>
            <person name="Kuo A."/>
            <person name="LaButti K."/>
            <person name="Lipzen A."/>
            <person name="Andreopoulos W."/>
            <person name="Pangilinan J."/>
            <person name="Riley R."/>
            <person name="Hundley H."/>
            <person name="Na H."/>
            <person name="Barry K."/>
            <person name="Grigoriev I.V."/>
            <person name="Stajich J.E."/>
            <person name="Kennedy P.G."/>
        </authorList>
    </citation>
    <scope>NUCLEOTIDE SEQUENCE</scope>
    <source>
        <strain evidence="1">S12</strain>
    </source>
</reference>
<dbReference type="OrthoDB" id="2653390at2759"/>
<protein>
    <recommendedName>
        <fullName evidence="3">RNase H type-1 domain-containing protein</fullName>
    </recommendedName>
</protein>
<dbReference type="AlphaFoldDB" id="A0A9P7ALN9"/>
<dbReference type="RefSeq" id="XP_041157928.1">
    <property type="nucleotide sequence ID" value="XM_041298178.1"/>
</dbReference>
<gene>
    <name evidence="1" type="ORF">HD556DRAFT_1241228</name>
</gene>
<accession>A0A9P7ALN9</accession>
<keyword evidence="2" id="KW-1185">Reference proteome</keyword>
<dbReference type="Proteomes" id="UP000719766">
    <property type="component" value="Unassembled WGS sequence"/>
</dbReference>
<evidence type="ECO:0000313" key="1">
    <source>
        <dbReference type="EMBL" id="KAG1791018.1"/>
    </source>
</evidence>
<sequence>MLLITGGLRSSAIGILDTHANILPIQQSIYKICYRATLRMATLPSTHPLASEIRAVFKYCKKRDFTGQKCHPSPLHKLMNEFRTNPIMMEKILPVHHFPKWNLDITISIAQKERKVIEEEEAANKTIRVYSDGLAVDGRVGVAAVLMREGRMVSEKRFHLGKIEEHIVYEAEIAEMILVVELLKETGGRKQMYTM</sequence>
<dbReference type="GeneID" id="64591942"/>
<name>A0A9P7ALN9_9AGAM</name>
<evidence type="ECO:0000313" key="2">
    <source>
        <dbReference type="Proteomes" id="UP000719766"/>
    </source>
</evidence>
<organism evidence="1 2">
    <name type="scientific">Suillus plorans</name>
    <dbReference type="NCBI Taxonomy" id="116603"/>
    <lineage>
        <taxon>Eukaryota</taxon>
        <taxon>Fungi</taxon>
        <taxon>Dikarya</taxon>
        <taxon>Basidiomycota</taxon>
        <taxon>Agaricomycotina</taxon>
        <taxon>Agaricomycetes</taxon>
        <taxon>Agaricomycetidae</taxon>
        <taxon>Boletales</taxon>
        <taxon>Suillineae</taxon>
        <taxon>Suillaceae</taxon>
        <taxon>Suillus</taxon>
    </lineage>
</organism>
<evidence type="ECO:0008006" key="3">
    <source>
        <dbReference type="Google" id="ProtNLM"/>
    </source>
</evidence>
<dbReference type="EMBL" id="JABBWE010000045">
    <property type="protein sequence ID" value="KAG1791018.1"/>
    <property type="molecule type" value="Genomic_DNA"/>
</dbReference>
<proteinExistence type="predicted"/>